<dbReference type="Gene3D" id="3.40.50.150">
    <property type="entry name" value="Vaccinia Virus protein VP39"/>
    <property type="match status" value="1"/>
</dbReference>
<dbReference type="EMBL" id="WMEY01000006">
    <property type="protein sequence ID" value="MYL65308.1"/>
    <property type="molecule type" value="Genomic_DNA"/>
</dbReference>
<dbReference type="InterPro" id="IPR052939">
    <property type="entry name" value="23S_rRNA_MeTrnsfrase_RlmA"/>
</dbReference>
<dbReference type="RefSeq" id="WP_160920660.1">
    <property type="nucleotide sequence ID" value="NZ_WMEY01000006.1"/>
</dbReference>
<comment type="caution">
    <text evidence="1">The sequence shown here is derived from an EMBL/GenBank/DDBJ whole genome shotgun (WGS) entry which is preliminary data.</text>
</comment>
<sequence>MMTNSVFEFYLTEVDQPFSGWDFSYITDTERVSATPLTWSYTSSVIKPFRTSESVLDMGTGGGEFLNALKPFPKKLSATEGYPPNLPIAKARLEPQGIIVKGFEDDHHLPFSNEEFQLVMNKHDSYSPTEVHRILKTTGSFITQQVGGEDMKELNHVLEAPLKTEYDHWNLDYAVLELEAAGFHILEANEAFPSTRFYDIGAIIYYLKAIPWQIPDFSTARYQSALYRLHGQIEKNGFIDFTSHRFLIHATKPDHADEYWLQKRSAQ</sequence>
<name>A0A845F3I4_9BACL</name>
<keyword evidence="1" id="KW-0489">Methyltransferase</keyword>
<dbReference type="GO" id="GO:0008168">
    <property type="term" value="F:methyltransferase activity"/>
    <property type="evidence" value="ECO:0007669"/>
    <property type="project" value="UniProtKB-KW"/>
</dbReference>
<reference evidence="1 2" key="1">
    <citation type="submission" date="2019-11" db="EMBL/GenBank/DDBJ databases">
        <title>Genome sequences of 17 halophilic strains isolated from different environments.</title>
        <authorList>
            <person name="Furrow R.E."/>
        </authorList>
    </citation>
    <scope>NUCLEOTIDE SEQUENCE [LARGE SCALE GENOMIC DNA]</scope>
    <source>
        <strain evidence="1 2">22506_14_FS</strain>
    </source>
</reference>
<proteinExistence type="predicted"/>
<accession>A0A845F3I4</accession>
<dbReference type="PANTHER" id="PTHR43460">
    <property type="entry name" value="METHYLTRANSFERASE"/>
    <property type="match status" value="1"/>
</dbReference>
<dbReference type="SUPFAM" id="SSF53335">
    <property type="entry name" value="S-adenosyl-L-methionine-dependent methyltransferases"/>
    <property type="match status" value="1"/>
</dbReference>
<dbReference type="Proteomes" id="UP000447833">
    <property type="component" value="Unassembled WGS sequence"/>
</dbReference>
<dbReference type="GO" id="GO:0032259">
    <property type="term" value="P:methylation"/>
    <property type="evidence" value="ECO:0007669"/>
    <property type="project" value="UniProtKB-KW"/>
</dbReference>
<keyword evidence="1" id="KW-0808">Transferase</keyword>
<evidence type="ECO:0000313" key="2">
    <source>
        <dbReference type="Proteomes" id="UP000447833"/>
    </source>
</evidence>
<gene>
    <name evidence="1" type="ORF">GLW07_18275</name>
</gene>
<evidence type="ECO:0000313" key="1">
    <source>
        <dbReference type="EMBL" id="MYL65308.1"/>
    </source>
</evidence>
<dbReference type="InterPro" id="IPR029063">
    <property type="entry name" value="SAM-dependent_MTases_sf"/>
</dbReference>
<dbReference type="AlphaFoldDB" id="A0A845F3I4"/>
<dbReference type="PANTHER" id="PTHR43460:SF1">
    <property type="entry name" value="METHYLTRANSFERASE TYPE 11 DOMAIN-CONTAINING PROTEIN"/>
    <property type="match status" value="1"/>
</dbReference>
<organism evidence="1 2">
    <name type="scientific">Guptibacillus hwajinpoensis</name>
    <dbReference type="NCBI Taxonomy" id="208199"/>
    <lineage>
        <taxon>Bacteria</taxon>
        <taxon>Bacillati</taxon>
        <taxon>Bacillota</taxon>
        <taxon>Bacilli</taxon>
        <taxon>Bacillales</taxon>
        <taxon>Guptibacillaceae</taxon>
        <taxon>Guptibacillus</taxon>
    </lineage>
</organism>
<protein>
    <submittedName>
        <fullName evidence="1">SAM-dependent methyltransferase</fullName>
    </submittedName>
</protein>